<accession>A0A6G0U6X1</accession>
<comment type="similarity">
    <text evidence="2 13">Belongs to the mitochondrial carrier (TC 2.A.29) family.</text>
</comment>
<dbReference type="EMBL" id="VYZN01000001">
    <property type="protein sequence ID" value="KAE9544868.1"/>
    <property type="molecule type" value="Genomic_DNA"/>
</dbReference>
<evidence type="ECO:0000256" key="1">
    <source>
        <dbReference type="ARBA" id="ARBA00004448"/>
    </source>
</evidence>
<feature type="repeat" description="Solcar" evidence="12">
    <location>
        <begin position="12"/>
        <end position="100"/>
    </location>
</feature>
<dbReference type="AlphaFoldDB" id="A0A6G0U6X1"/>
<keyword evidence="5 12" id="KW-0812">Transmembrane</keyword>
<dbReference type="PROSITE" id="PS50920">
    <property type="entry name" value="SOLCAR"/>
    <property type="match status" value="3"/>
</dbReference>
<keyword evidence="3 13" id="KW-0813">Transport</keyword>
<keyword evidence="8" id="KW-0408">Iron</keyword>
<evidence type="ECO:0000256" key="7">
    <source>
        <dbReference type="ARBA" id="ARBA00022989"/>
    </source>
</evidence>
<sequence>MGFDEYETIPSSNVTDHMMAGAIAGIMEHCVMYPLDSVKTRLQAFMPSGNVGNRGIGTVLFNMIKHEGYLRPMRGMGTVIIGAGPAHALYFASYEHLKQKISHQTPLNTTVSSGIAGCVSTIIHDAIMTPTDVVKQRLQMSNSPYNGILNCVSSIWRTEGLGAFYRSYMVQLFMNAPFQIVHFMTYDYCQNFLNPDKIYNPLYHMISGGVAGGLASAITTPLDVCKTLLNTQTTNVRVEGLFRAVTTVYTLGGPGGFFRGMVARVLYQMPSTAISWTTYEFFKFVLLKKSNISDDRPPPPPPPINSALINEKITKKTSVRCDLPVASRSRIYSHYTKSVTEPCTRWKNKQMQYSQIIESYIY</sequence>
<dbReference type="Pfam" id="PF00153">
    <property type="entry name" value="Mito_carr"/>
    <property type="match status" value="3"/>
</dbReference>
<keyword evidence="11 12" id="KW-0472">Membrane</keyword>
<evidence type="ECO:0000256" key="3">
    <source>
        <dbReference type="ARBA" id="ARBA00022448"/>
    </source>
</evidence>
<keyword evidence="9" id="KW-0406">Ion transport</keyword>
<dbReference type="GO" id="GO:0048250">
    <property type="term" value="P:iron import into the mitochondrion"/>
    <property type="evidence" value="ECO:0007669"/>
    <property type="project" value="TreeGrafter"/>
</dbReference>
<gene>
    <name evidence="14" type="ORF">AGLY_000411</name>
</gene>
<evidence type="ECO:0000256" key="2">
    <source>
        <dbReference type="ARBA" id="ARBA00006375"/>
    </source>
</evidence>
<protein>
    <recommendedName>
        <fullName evidence="16">Mitoferrin</fullName>
    </recommendedName>
</protein>
<comment type="subcellular location">
    <subcellularLocation>
        <location evidence="1">Mitochondrion inner membrane</location>
        <topology evidence="1">Multi-pass membrane protein</topology>
    </subcellularLocation>
</comment>
<evidence type="ECO:0000256" key="13">
    <source>
        <dbReference type="RuleBase" id="RU000488"/>
    </source>
</evidence>
<evidence type="ECO:0000256" key="6">
    <source>
        <dbReference type="ARBA" id="ARBA00022792"/>
    </source>
</evidence>
<dbReference type="OrthoDB" id="43906at2759"/>
<evidence type="ECO:0008006" key="16">
    <source>
        <dbReference type="Google" id="ProtNLM"/>
    </source>
</evidence>
<dbReference type="PANTHER" id="PTHR45758:SF20">
    <property type="entry name" value="MITOFERRIN-2"/>
    <property type="match status" value="1"/>
</dbReference>
<proteinExistence type="inferred from homology"/>
<evidence type="ECO:0000256" key="11">
    <source>
        <dbReference type="ARBA" id="ARBA00023136"/>
    </source>
</evidence>
<evidence type="ECO:0000313" key="15">
    <source>
        <dbReference type="Proteomes" id="UP000475862"/>
    </source>
</evidence>
<evidence type="ECO:0000256" key="4">
    <source>
        <dbReference type="ARBA" id="ARBA00022496"/>
    </source>
</evidence>
<dbReference type="GO" id="GO:0005743">
    <property type="term" value="C:mitochondrial inner membrane"/>
    <property type="evidence" value="ECO:0007669"/>
    <property type="project" value="UniProtKB-SubCell"/>
</dbReference>
<dbReference type="InterPro" id="IPR023395">
    <property type="entry name" value="MCP_dom_sf"/>
</dbReference>
<name>A0A6G0U6X1_APHGL</name>
<evidence type="ECO:0000256" key="12">
    <source>
        <dbReference type="PROSITE-ProRule" id="PRU00282"/>
    </source>
</evidence>
<evidence type="ECO:0000256" key="5">
    <source>
        <dbReference type="ARBA" id="ARBA00022692"/>
    </source>
</evidence>
<dbReference type="FunFam" id="1.50.40.10:FF:000029">
    <property type="entry name" value="Solute carrier family 25 member 28"/>
    <property type="match status" value="1"/>
</dbReference>
<dbReference type="Gene3D" id="1.50.40.10">
    <property type="entry name" value="Mitochondrial carrier domain"/>
    <property type="match status" value="2"/>
</dbReference>
<dbReference type="Proteomes" id="UP000475862">
    <property type="component" value="Unassembled WGS sequence"/>
</dbReference>
<dbReference type="GO" id="GO:0015093">
    <property type="term" value="F:ferrous iron transmembrane transporter activity"/>
    <property type="evidence" value="ECO:0007669"/>
    <property type="project" value="TreeGrafter"/>
</dbReference>
<dbReference type="PANTHER" id="PTHR45758">
    <property type="entry name" value="MITOFERRIN-1-RELATED"/>
    <property type="match status" value="1"/>
</dbReference>
<organism evidence="14 15">
    <name type="scientific">Aphis glycines</name>
    <name type="common">Soybean aphid</name>
    <dbReference type="NCBI Taxonomy" id="307491"/>
    <lineage>
        <taxon>Eukaryota</taxon>
        <taxon>Metazoa</taxon>
        <taxon>Ecdysozoa</taxon>
        <taxon>Arthropoda</taxon>
        <taxon>Hexapoda</taxon>
        <taxon>Insecta</taxon>
        <taxon>Pterygota</taxon>
        <taxon>Neoptera</taxon>
        <taxon>Paraneoptera</taxon>
        <taxon>Hemiptera</taxon>
        <taxon>Sternorrhyncha</taxon>
        <taxon>Aphidomorpha</taxon>
        <taxon>Aphidoidea</taxon>
        <taxon>Aphididae</taxon>
        <taxon>Aphidini</taxon>
        <taxon>Aphis</taxon>
        <taxon>Aphis</taxon>
    </lineage>
</organism>
<evidence type="ECO:0000256" key="10">
    <source>
        <dbReference type="ARBA" id="ARBA00023128"/>
    </source>
</evidence>
<comment type="caution">
    <text evidence="14">The sequence shown here is derived from an EMBL/GenBank/DDBJ whole genome shotgun (WGS) entry which is preliminary data.</text>
</comment>
<dbReference type="InterPro" id="IPR018108">
    <property type="entry name" value="MCP_transmembrane"/>
</dbReference>
<feature type="repeat" description="Solcar" evidence="12">
    <location>
        <begin position="108"/>
        <end position="192"/>
    </location>
</feature>
<keyword evidence="6" id="KW-0999">Mitochondrion inner membrane</keyword>
<evidence type="ECO:0000256" key="8">
    <source>
        <dbReference type="ARBA" id="ARBA00023004"/>
    </source>
</evidence>
<keyword evidence="4" id="KW-0410">Iron transport</keyword>
<dbReference type="SUPFAM" id="SSF103506">
    <property type="entry name" value="Mitochondrial carrier"/>
    <property type="match status" value="1"/>
</dbReference>
<evidence type="ECO:0000313" key="14">
    <source>
        <dbReference type="EMBL" id="KAE9544868.1"/>
    </source>
</evidence>
<keyword evidence="10" id="KW-0496">Mitochondrion</keyword>
<keyword evidence="7" id="KW-1133">Transmembrane helix</keyword>
<feature type="repeat" description="Solcar" evidence="12">
    <location>
        <begin position="199"/>
        <end position="285"/>
    </location>
</feature>
<reference evidence="14 15" key="1">
    <citation type="submission" date="2019-08" db="EMBL/GenBank/DDBJ databases">
        <title>The genome of the soybean aphid Biotype 1, its phylome, world population structure and adaptation to the North American continent.</title>
        <authorList>
            <person name="Giordano R."/>
            <person name="Donthu R.K."/>
            <person name="Hernandez A.G."/>
            <person name="Wright C.L."/>
            <person name="Zimin A.V."/>
        </authorList>
    </citation>
    <scope>NUCLEOTIDE SEQUENCE [LARGE SCALE GENOMIC DNA]</scope>
    <source>
        <tissue evidence="14">Whole aphids</tissue>
    </source>
</reference>
<evidence type="ECO:0000256" key="9">
    <source>
        <dbReference type="ARBA" id="ARBA00023065"/>
    </source>
</evidence>
<keyword evidence="15" id="KW-1185">Reference proteome</keyword>